<name>A0A427XNA1_9TREE</name>
<keyword evidence="3" id="KW-1185">Reference proteome</keyword>
<gene>
    <name evidence="2" type="ORF">EHS24_008879</name>
</gene>
<comment type="caution">
    <text evidence="2">The sequence shown here is derived from an EMBL/GenBank/DDBJ whole genome shotgun (WGS) entry which is preliminary data.</text>
</comment>
<dbReference type="EMBL" id="RSCE01000008">
    <property type="protein sequence ID" value="RSH80303.1"/>
    <property type="molecule type" value="Genomic_DNA"/>
</dbReference>
<dbReference type="GeneID" id="39593422"/>
<feature type="region of interest" description="Disordered" evidence="1">
    <location>
        <begin position="1"/>
        <end position="49"/>
    </location>
</feature>
<dbReference type="AlphaFoldDB" id="A0A427XNA1"/>
<sequence>MADNMTGAGQKPHLSQPPCRPARSQPSEPPPPFPNRPAASTIPVPTPAPAWLRTDWSETSFAVPVFQGSFAAGTQMEWAAKNATVALHDAYQYGAWDVIVNKPYAVYLAVCDVVLQRKDQARLKDNGDFDLPYWPQWKADREQDIDEVFGWARRDLEQHAGALSYDDARRVCWSALYAVFWEEYDAEDGPPPTEQPIPVELAAFGQFAPHPSNLERYGLAIYQAAVGNILDDREVNSSLRDWCTKHQGSPEEILSRGGKGLRGLPPFPPGYQAPRPPTVTDDGWKLVVELNDAPSGCGLAIGPVGADLVNVNKANEAMRIIRADCAMVEPHLAKVTANGH</sequence>
<protein>
    <submittedName>
        <fullName evidence="2">Uncharacterized protein</fullName>
    </submittedName>
</protein>
<evidence type="ECO:0000313" key="3">
    <source>
        <dbReference type="Proteomes" id="UP000279236"/>
    </source>
</evidence>
<reference evidence="2 3" key="1">
    <citation type="submission" date="2018-11" db="EMBL/GenBank/DDBJ databases">
        <title>Genome sequence of Apiotrichum porosum DSM 27194.</title>
        <authorList>
            <person name="Aliyu H."/>
            <person name="Gorte O."/>
            <person name="Ochsenreither K."/>
        </authorList>
    </citation>
    <scope>NUCLEOTIDE SEQUENCE [LARGE SCALE GENOMIC DNA]</scope>
    <source>
        <strain evidence="2 3">DSM 27194</strain>
    </source>
</reference>
<dbReference type="Proteomes" id="UP000279236">
    <property type="component" value="Unassembled WGS sequence"/>
</dbReference>
<evidence type="ECO:0000313" key="2">
    <source>
        <dbReference type="EMBL" id="RSH80303.1"/>
    </source>
</evidence>
<dbReference type="RefSeq" id="XP_028475250.1">
    <property type="nucleotide sequence ID" value="XM_028624178.1"/>
</dbReference>
<proteinExistence type="predicted"/>
<organism evidence="2 3">
    <name type="scientific">Apiotrichum porosum</name>
    <dbReference type="NCBI Taxonomy" id="105984"/>
    <lineage>
        <taxon>Eukaryota</taxon>
        <taxon>Fungi</taxon>
        <taxon>Dikarya</taxon>
        <taxon>Basidiomycota</taxon>
        <taxon>Agaricomycotina</taxon>
        <taxon>Tremellomycetes</taxon>
        <taxon>Trichosporonales</taxon>
        <taxon>Trichosporonaceae</taxon>
        <taxon>Apiotrichum</taxon>
    </lineage>
</organism>
<evidence type="ECO:0000256" key="1">
    <source>
        <dbReference type="SAM" id="MobiDB-lite"/>
    </source>
</evidence>
<accession>A0A427XNA1</accession>